<keyword evidence="2" id="KW-1185">Reference proteome</keyword>
<proteinExistence type="predicted"/>
<dbReference type="Proteomes" id="UP001596500">
    <property type="component" value="Unassembled WGS sequence"/>
</dbReference>
<dbReference type="InterPro" id="IPR008183">
    <property type="entry name" value="Aldose_1/G6P_1-epimerase"/>
</dbReference>
<dbReference type="CDD" id="cd01081">
    <property type="entry name" value="Aldose_epim"/>
    <property type="match status" value="1"/>
</dbReference>
<dbReference type="Gene3D" id="2.70.98.10">
    <property type="match status" value="1"/>
</dbReference>
<comment type="caution">
    <text evidence="1">The sequence shown here is derived from an EMBL/GenBank/DDBJ whole genome shotgun (WGS) entry which is preliminary data.</text>
</comment>
<dbReference type="SUPFAM" id="SSF74650">
    <property type="entry name" value="Galactose mutarotase-like"/>
    <property type="match status" value="1"/>
</dbReference>
<evidence type="ECO:0000313" key="2">
    <source>
        <dbReference type="Proteomes" id="UP001596500"/>
    </source>
</evidence>
<reference evidence="2" key="1">
    <citation type="journal article" date="2019" name="Int. J. Syst. Evol. Microbiol.">
        <title>The Global Catalogue of Microorganisms (GCM) 10K type strain sequencing project: providing services to taxonomists for standard genome sequencing and annotation.</title>
        <authorList>
            <consortium name="The Broad Institute Genomics Platform"/>
            <consortium name="The Broad Institute Genome Sequencing Center for Infectious Disease"/>
            <person name="Wu L."/>
            <person name="Ma J."/>
        </authorList>
    </citation>
    <scope>NUCLEOTIDE SEQUENCE [LARGE SCALE GENOMIC DNA]</scope>
    <source>
        <strain evidence="2">CGMCC 1.12942</strain>
    </source>
</reference>
<dbReference type="InterPro" id="IPR011013">
    <property type="entry name" value="Gal_mutarotase_sf_dom"/>
</dbReference>
<name>A0ABW2RNN2_9BACL</name>
<dbReference type="RefSeq" id="WP_379866595.1">
    <property type="nucleotide sequence ID" value="NZ_JBHTBW010000057.1"/>
</dbReference>
<accession>A0ABW2RNN2</accession>
<gene>
    <name evidence="1" type="ORF">ACFQNG_16120</name>
</gene>
<organism evidence="1 2">
    <name type="scientific">Laceyella putida</name>
    <dbReference type="NCBI Taxonomy" id="110101"/>
    <lineage>
        <taxon>Bacteria</taxon>
        <taxon>Bacillati</taxon>
        <taxon>Bacillota</taxon>
        <taxon>Bacilli</taxon>
        <taxon>Bacillales</taxon>
        <taxon>Thermoactinomycetaceae</taxon>
        <taxon>Laceyella</taxon>
    </lineage>
</organism>
<sequence>MAEQQAKGIREVLFHGVKGIELYVHPYAAVVLPEVGGNLVSFRDVEREYAFIREPQAEEMALFAECPLLHGIPVLFPPNRYEDGAFQVAGQAYRLPITEPAHHNHIHGFFFKAPWGVSQVGETDSSVFVELVQSVDKQAKTYAHFPHLFEIRIRYALSTQGLEQHVAVTNQGSDAMPCMLGFHTSISAPFAKHSTMDDMRVSLTIGERIELSGRMLPTGNTVPLQPEERLLKQAGVSPFFAELDHHYSAEPQAGSNRMVLTDLKEQVRFIYDAGTKYRFWMMYNGDAKSGFFCPEPQTNMVNAPNVPLSAEQTGLVLLEPGETWSETSRFFVEEGIE</sequence>
<dbReference type="Pfam" id="PF01263">
    <property type="entry name" value="Aldose_epim"/>
    <property type="match status" value="1"/>
</dbReference>
<protein>
    <submittedName>
        <fullName evidence="1">Aldose 1-epimerase</fullName>
    </submittedName>
</protein>
<dbReference type="InterPro" id="IPR014718">
    <property type="entry name" value="GH-type_carb-bd"/>
</dbReference>
<dbReference type="EMBL" id="JBHTBW010000057">
    <property type="protein sequence ID" value="MFC7442602.1"/>
    <property type="molecule type" value="Genomic_DNA"/>
</dbReference>
<evidence type="ECO:0000313" key="1">
    <source>
        <dbReference type="EMBL" id="MFC7442602.1"/>
    </source>
</evidence>